<reference evidence="3" key="2">
    <citation type="submission" date="2021-04" db="EMBL/GenBank/DDBJ databases">
        <authorList>
            <person name="Gilroy R."/>
        </authorList>
    </citation>
    <scope>NUCLEOTIDE SEQUENCE</scope>
    <source>
        <strain evidence="3">CHK33-5263</strain>
    </source>
</reference>
<feature type="transmembrane region" description="Helical" evidence="2">
    <location>
        <begin position="69"/>
        <end position="95"/>
    </location>
</feature>
<dbReference type="Proteomes" id="UP000824044">
    <property type="component" value="Unassembled WGS sequence"/>
</dbReference>
<dbReference type="Pfam" id="PF04018">
    <property type="entry name" value="VCA0040-like"/>
    <property type="match status" value="1"/>
</dbReference>
<feature type="transmembrane region" description="Helical" evidence="2">
    <location>
        <begin position="140"/>
        <end position="161"/>
    </location>
</feature>
<evidence type="ECO:0000256" key="2">
    <source>
        <dbReference type="SAM" id="Phobius"/>
    </source>
</evidence>
<evidence type="ECO:0000256" key="1">
    <source>
        <dbReference type="SAM" id="MobiDB-lite"/>
    </source>
</evidence>
<gene>
    <name evidence="3" type="ORF">H9812_06510</name>
</gene>
<feature type="region of interest" description="Disordered" evidence="1">
    <location>
        <begin position="1"/>
        <end position="54"/>
    </location>
</feature>
<name>A0A9D2DXY4_9FIRM</name>
<evidence type="ECO:0000313" key="4">
    <source>
        <dbReference type="Proteomes" id="UP000824044"/>
    </source>
</evidence>
<dbReference type="EMBL" id="DXBS01000120">
    <property type="protein sequence ID" value="HIZ25103.1"/>
    <property type="molecule type" value="Genomic_DNA"/>
</dbReference>
<dbReference type="PANTHER" id="PTHR37308:SF1">
    <property type="entry name" value="POLYPRENYL-PHOSPHATE TRANSPORTER"/>
    <property type="match status" value="1"/>
</dbReference>
<dbReference type="InterPro" id="IPR007163">
    <property type="entry name" value="VCA0040-like"/>
</dbReference>
<dbReference type="AlphaFoldDB" id="A0A9D2DXY4"/>
<feature type="compositionally biased region" description="Basic and acidic residues" evidence="1">
    <location>
        <begin position="1"/>
        <end position="10"/>
    </location>
</feature>
<organism evidence="3 4">
    <name type="scientific">Candidatus Gallimonas intestinigallinarum</name>
    <dbReference type="NCBI Taxonomy" id="2838604"/>
    <lineage>
        <taxon>Bacteria</taxon>
        <taxon>Bacillati</taxon>
        <taxon>Bacillota</taxon>
        <taxon>Clostridia</taxon>
        <taxon>Candidatus Gallimonas</taxon>
    </lineage>
</organism>
<keyword evidence="2" id="KW-0812">Transmembrane</keyword>
<keyword evidence="2" id="KW-0472">Membrane</keyword>
<feature type="transmembrane region" description="Helical" evidence="2">
    <location>
        <begin position="206"/>
        <end position="225"/>
    </location>
</feature>
<accession>A0A9D2DXY4</accession>
<feature type="transmembrane region" description="Helical" evidence="2">
    <location>
        <begin position="289"/>
        <end position="308"/>
    </location>
</feature>
<feature type="transmembrane region" description="Helical" evidence="2">
    <location>
        <begin position="257"/>
        <end position="277"/>
    </location>
</feature>
<proteinExistence type="predicted"/>
<reference evidence="3" key="1">
    <citation type="journal article" date="2021" name="PeerJ">
        <title>Extensive microbial diversity within the chicken gut microbiome revealed by metagenomics and culture.</title>
        <authorList>
            <person name="Gilroy R."/>
            <person name="Ravi A."/>
            <person name="Getino M."/>
            <person name="Pursley I."/>
            <person name="Horton D.L."/>
            <person name="Alikhan N.F."/>
            <person name="Baker D."/>
            <person name="Gharbi K."/>
            <person name="Hall N."/>
            <person name="Watson M."/>
            <person name="Adriaenssens E.M."/>
            <person name="Foster-Nyarko E."/>
            <person name="Jarju S."/>
            <person name="Secka A."/>
            <person name="Antonio M."/>
            <person name="Oren A."/>
            <person name="Chaudhuri R.R."/>
            <person name="La Ragione R."/>
            <person name="Hildebrand F."/>
            <person name="Pallen M.J."/>
        </authorList>
    </citation>
    <scope>NUCLEOTIDE SEQUENCE</scope>
    <source>
        <strain evidence="3">CHK33-5263</strain>
    </source>
</reference>
<feature type="transmembrane region" description="Helical" evidence="2">
    <location>
        <begin position="232"/>
        <end position="251"/>
    </location>
</feature>
<feature type="compositionally biased region" description="Basic and acidic residues" evidence="1">
    <location>
        <begin position="33"/>
        <end position="51"/>
    </location>
</feature>
<feature type="transmembrane region" description="Helical" evidence="2">
    <location>
        <begin position="173"/>
        <end position="194"/>
    </location>
</feature>
<keyword evidence="2" id="KW-1133">Transmembrane helix</keyword>
<comment type="caution">
    <text evidence="3">The sequence shown here is derived from an EMBL/GenBank/DDBJ whole genome shotgun (WGS) entry which is preliminary data.</text>
</comment>
<sequence length="362" mass="39417">MEQEQDHKTQDIVQLTDPPDGGQKGPGEEEAAAETRVEREKEGVNEAKLSENEPDLTYKNGGEIAKAGVLGFFIGLAVIVPGVSGSTVAIIFKLYHKLLYALGNIVRKFKRCVKFLIPIAIGLVVGFVLGFLAIQRLIDISPFTVIGLFAGLMLGAFPAVLDEVKGEKKSPLRLGLFVVGLLIPVAIALISVYGSEGVRSLENLNVGHYILFLVLGYVVAITQVVPGLSATALLMAFGYFTPIMQSVHLSYWQENPAVFGVYACLAVGFLLGLVTFSKLLTKLFEKRRAPAFFVICGLSLGSIVTMFFNPDVYAVYQAWGVELNLLDLVLGLVLFVVGVIVAYLFVKYDRKKSTMPNIVQHK</sequence>
<dbReference type="PANTHER" id="PTHR37308">
    <property type="entry name" value="INTEGRAL MEMBRANE PROTEIN"/>
    <property type="match status" value="1"/>
</dbReference>
<feature type="transmembrane region" description="Helical" evidence="2">
    <location>
        <begin position="328"/>
        <end position="346"/>
    </location>
</feature>
<evidence type="ECO:0000313" key="3">
    <source>
        <dbReference type="EMBL" id="HIZ25103.1"/>
    </source>
</evidence>
<feature type="transmembrane region" description="Helical" evidence="2">
    <location>
        <begin position="115"/>
        <end position="134"/>
    </location>
</feature>
<protein>
    <submittedName>
        <fullName evidence="3">DUF368 domain-containing protein</fullName>
    </submittedName>
</protein>